<evidence type="ECO:0000256" key="1">
    <source>
        <dbReference type="SAM" id="MobiDB-lite"/>
    </source>
</evidence>
<feature type="domain" description="Tyrosine-protein phosphatase" evidence="2">
    <location>
        <begin position="381"/>
        <end position="464"/>
    </location>
</feature>
<dbReference type="GO" id="GO:0004725">
    <property type="term" value="F:protein tyrosine phosphatase activity"/>
    <property type="evidence" value="ECO:0007669"/>
    <property type="project" value="InterPro"/>
</dbReference>
<evidence type="ECO:0000313" key="3">
    <source>
        <dbReference type="Proteomes" id="UP000095280"/>
    </source>
</evidence>
<sequence>RGRRRVAGRVALQSAGRLCGLRVAAGPPLQLALDLRECAFAAEPEGACIARSTNAGGLADLGAAAPPWSVWRQPDRLCVTRDSNELRRSQRSPSRQIRGRPHRPVPALLLCRLLLWAALSGAGATCGGMSAEAALRQRKRRGRSAYRRGSGPTATVLRLAAAAATCRCGSAGPSTESAATRAGVKRVHGAPAAGSGLLRHPASGPSRDEGSSAATRRLWTAIRAAAPMCPPSMMLTRTRRELRCTLGAVSRSETIETMTGDTSRWRAFLSLLANCAITSHQMLRRWMSRLWPALDFCGLVKLVSVIDYRNQRPGLQGQSRLSGAIDSYPASALGQSQQLHFGAVSADSANAFNNDLIKGVYRSRRNRHRGGHRQARPLLLLYLKSCWQRGHRSPSANHGLLEIACIAELANCRLSSVSPILVCSRCGVFCVLHMSMDKMRYEGEIDIFRAVEKVRRNRPQLIDSLVEKREYVAFLNGAKIVSAALKWRQIEYQLCYSVMQLLVEYFFAGRVEILEDQTMRLVDLSNFPVT</sequence>
<reference evidence="4" key="1">
    <citation type="submission" date="2016-11" db="UniProtKB">
        <authorList>
            <consortium name="WormBaseParasite"/>
        </authorList>
    </citation>
    <scope>IDENTIFICATION</scope>
</reference>
<dbReference type="InterPro" id="IPR000242">
    <property type="entry name" value="PTP_cat"/>
</dbReference>
<dbReference type="Proteomes" id="UP000095280">
    <property type="component" value="Unplaced"/>
</dbReference>
<dbReference type="AlphaFoldDB" id="A0A1I8JR45"/>
<evidence type="ECO:0000259" key="2">
    <source>
        <dbReference type="Pfam" id="PF00102"/>
    </source>
</evidence>
<feature type="region of interest" description="Disordered" evidence="1">
    <location>
        <begin position="190"/>
        <end position="213"/>
    </location>
</feature>
<dbReference type="Pfam" id="PF00102">
    <property type="entry name" value="Y_phosphatase"/>
    <property type="match status" value="1"/>
</dbReference>
<proteinExistence type="predicted"/>
<dbReference type="InterPro" id="IPR029021">
    <property type="entry name" value="Prot-tyrosine_phosphatase-like"/>
</dbReference>
<accession>A0A1I8JR45</accession>
<name>A0A1I8JR45_9PLAT</name>
<protein>
    <submittedName>
        <fullName evidence="4">Tyrosine-protein phosphatase domain-containing protein</fullName>
    </submittedName>
</protein>
<keyword evidence="3" id="KW-1185">Reference proteome</keyword>
<dbReference type="Gene3D" id="3.90.190.10">
    <property type="entry name" value="Protein tyrosine phosphatase superfamily"/>
    <property type="match status" value="1"/>
</dbReference>
<dbReference type="SUPFAM" id="SSF52799">
    <property type="entry name" value="(Phosphotyrosine protein) phosphatases II"/>
    <property type="match status" value="1"/>
</dbReference>
<evidence type="ECO:0000313" key="4">
    <source>
        <dbReference type="WBParaSite" id="snap_masked-unitig_36846-processed-gene-0.0-mRNA-1"/>
    </source>
</evidence>
<dbReference type="WBParaSite" id="snap_masked-unitig_36846-processed-gene-0.0-mRNA-1">
    <property type="protein sequence ID" value="snap_masked-unitig_36846-processed-gene-0.0-mRNA-1"/>
    <property type="gene ID" value="snap_masked-unitig_36846-processed-gene-0.0"/>
</dbReference>
<organism evidence="3 4">
    <name type="scientific">Macrostomum lignano</name>
    <dbReference type="NCBI Taxonomy" id="282301"/>
    <lineage>
        <taxon>Eukaryota</taxon>
        <taxon>Metazoa</taxon>
        <taxon>Spiralia</taxon>
        <taxon>Lophotrochozoa</taxon>
        <taxon>Platyhelminthes</taxon>
        <taxon>Rhabditophora</taxon>
        <taxon>Macrostomorpha</taxon>
        <taxon>Macrostomida</taxon>
        <taxon>Macrostomidae</taxon>
        <taxon>Macrostomum</taxon>
    </lineage>
</organism>